<keyword evidence="3" id="KW-0378">Hydrolase</keyword>
<evidence type="ECO:0000313" key="3">
    <source>
        <dbReference type="EMBL" id="QOY37143.1"/>
    </source>
</evidence>
<organism evidence="3 4">
    <name type="scientific">Anaerobacillus isosaccharinicus</name>
    <dbReference type="NCBI Taxonomy" id="1532552"/>
    <lineage>
        <taxon>Bacteria</taxon>
        <taxon>Bacillati</taxon>
        <taxon>Bacillota</taxon>
        <taxon>Bacilli</taxon>
        <taxon>Bacillales</taxon>
        <taxon>Bacillaceae</taxon>
        <taxon>Anaerobacillus</taxon>
    </lineage>
</organism>
<dbReference type="InterPro" id="IPR013830">
    <property type="entry name" value="SGNH_hydro"/>
</dbReference>
<feature type="domain" description="SGNH hydrolase-type esterase" evidence="1">
    <location>
        <begin position="180"/>
        <end position="359"/>
    </location>
</feature>
<name>A0A7S7RCP9_9BACI</name>
<keyword evidence="4" id="KW-1185">Reference proteome</keyword>
<proteinExistence type="predicted"/>
<dbReference type="InterPro" id="IPR036514">
    <property type="entry name" value="SGNH_hydro_sf"/>
</dbReference>
<evidence type="ECO:0000259" key="2">
    <source>
        <dbReference type="Pfam" id="PF14607"/>
    </source>
</evidence>
<dbReference type="Pfam" id="PF14607">
    <property type="entry name" value="GxDLY"/>
    <property type="match status" value="1"/>
</dbReference>
<gene>
    <name evidence="3" type="ORF">AWH56_005745</name>
</gene>
<reference evidence="3 4" key="1">
    <citation type="journal article" date="2017" name="Genome Announc.">
        <title>Draft Genome Sequences of Four Alkaliphilic Bacteria Belonging to the Anaerobacillus Genus.</title>
        <authorList>
            <person name="Bassil N.M."/>
            <person name="Lloyd J.R."/>
        </authorList>
    </citation>
    <scope>NUCLEOTIDE SEQUENCE [LARGE SCALE GENOMIC DNA]</scope>
    <source>
        <strain evidence="3 4">NB2006</strain>
    </source>
</reference>
<protein>
    <submittedName>
        <fullName evidence="3">SGNH/GDSL hydrolase family protein</fullName>
        <ecNumber evidence="3">3.1.-.-</ecNumber>
    </submittedName>
</protein>
<dbReference type="EMBL" id="CP063356">
    <property type="protein sequence ID" value="QOY37143.1"/>
    <property type="molecule type" value="Genomic_DNA"/>
</dbReference>
<feature type="domain" description="SGNH hydrolase-type esterase N-terminal" evidence="2">
    <location>
        <begin position="26"/>
        <end position="167"/>
    </location>
</feature>
<dbReference type="GO" id="GO:0016787">
    <property type="term" value="F:hydrolase activity"/>
    <property type="evidence" value="ECO:0007669"/>
    <property type="project" value="UniProtKB-KW"/>
</dbReference>
<evidence type="ECO:0000259" key="1">
    <source>
        <dbReference type="Pfam" id="PF14606"/>
    </source>
</evidence>
<dbReference type="Gene3D" id="3.40.50.1110">
    <property type="entry name" value="SGNH hydrolase"/>
    <property type="match status" value="1"/>
</dbReference>
<reference evidence="3 4" key="2">
    <citation type="journal article" date="2019" name="Int. J. Syst. Evol. Microbiol.">
        <title>Anaerobacillus isosaccharinicus sp. nov., an alkaliphilic bacterium which degrades isosaccharinic acid.</title>
        <authorList>
            <person name="Bassil N.M."/>
            <person name="Lloyd J.R."/>
        </authorList>
    </citation>
    <scope>NUCLEOTIDE SEQUENCE [LARGE SCALE GENOMIC DNA]</scope>
    <source>
        <strain evidence="3 4">NB2006</strain>
    </source>
</reference>
<dbReference type="Proteomes" id="UP000180175">
    <property type="component" value="Chromosome"/>
</dbReference>
<dbReference type="RefSeq" id="WP_182080414.1">
    <property type="nucleotide sequence ID" value="NZ_CP063356.2"/>
</dbReference>
<accession>A0A7S7RCP9</accession>
<dbReference type="Gene3D" id="2.60.120.260">
    <property type="entry name" value="Galactose-binding domain-like"/>
    <property type="match status" value="1"/>
</dbReference>
<dbReference type="Pfam" id="PF14606">
    <property type="entry name" value="Lipase_GDSL_3"/>
    <property type="match status" value="1"/>
</dbReference>
<evidence type="ECO:0000313" key="4">
    <source>
        <dbReference type="Proteomes" id="UP000180175"/>
    </source>
</evidence>
<dbReference type="KEGG" id="aia:AWH56_005745"/>
<sequence>MEKDSLKIDDLDKNMKVDTMNDGDFTWYDPKELPFRISGLPWFSEEKLYRRLPKQPTYEIPNIVDRLAHCTAGAQIHFQTNATKLAIKVKLFGKADMNHMAATGQCGFDCYIGEPTKQKFYRVTNYDRTQQEYEITFFERADRALLNITLNFPLYQGVEKVWVGIDGAGKIVAPPPYESNKKVIFYGTSITQGGCASRPGMAYTNILSRRFNLEFINLGFSGNGKGEPNMASLIAEIKDPACLVLDYEPNCVSTEHYKETLPQFIKVYRQTHPEVPILVVSKFPYALEALDRSLLEQRLERLTFQKGLIKRLKEEGDKQLYFHEGTEILGEYADECTVDGIHPNDLGFMRIADSLEGTLKRILTET</sequence>
<dbReference type="EC" id="3.1.-.-" evidence="3"/>
<dbReference type="AlphaFoldDB" id="A0A7S7RCP9"/>
<dbReference type="SUPFAM" id="SSF52266">
    <property type="entry name" value="SGNH hydrolase"/>
    <property type="match status" value="1"/>
</dbReference>
<dbReference type="InterPro" id="IPR032740">
    <property type="entry name" value="GxDLY"/>
</dbReference>